<name>A0AAE2CLY6_9LAMI</name>
<organism evidence="1 2">
    <name type="scientific">Sesamum alatum</name>
    <dbReference type="NCBI Taxonomy" id="300844"/>
    <lineage>
        <taxon>Eukaryota</taxon>
        <taxon>Viridiplantae</taxon>
        <taxon>Streptophyta</taxon>
        <taxon>Embryophyta</taxon>
        <taxon>Tracheophyta</taxon>
        <taxon>Spermatophyta</taxon>
        <taxon>Magnoliopsida</taxon>
        <taxon>eudicotyledons</taxon>
        <taxon>Gunneridae</taxon>
        <taxon>Pentapetalae</taxon>
        <taxon>asterids</taxon>
        <taxon>lamiids</taxon>
        <taxon>Lamiales</taxon>
        <taxon>Pedaliaceae</taxon>
        <taxon>Sesamum</taxon>
    </lineage>
</organism>
<accession>A0AAE2CLY6</accession>
<dbReference type="AlphaFoldDB" id="A0AAE2CLY6"/>
<sequence length="108" mass="12226">MCHRKYFILNSCFHLVQYPSDLPTLHSSLRELEKSTNVAENVSEVYSEKSRTENISRTYLERANAGENVSMACLESVALETKRKSVVENVYEADSEGVAPETKRAKLP</sequence>
<dbReference type="Proteomes" id="UP001293254">
    <property type="component" value="Unassembled WGS sequence"/>
</dbReference>
<protein>
    <submittedName>
        <fullName evidence="1">Uncharacterized protein</fullName>
    </submittedName>
</protein>
<gene>
    <name evidence="1" type="ORF">Salat_1450100</name>
</gene>
<keyword evidence="2" id="KW-1185">Reference proteome</keyword>
<comment type="caution">
    <text evidence="1">The sequence shown here is derived from an EMBL/GenBank/DDBJ whole genome shotgun (WGS) entry which is preliminary data.</text>
</comment>
<evidence type="ECO:0000313" key="1">
    <source>
        <dbReference type="EMBL" id="KAK4426814.1"/>
    </source>
</evidence>
<reference evidence="1" key="2">
    <citation type="journal article" date="2024" name="Plant">
        <title>Genomic evolution and insights into agronomic trait innovations of Sesamum species.</title>
        <authorList>
            <person name="Miao H."/>
            <person name="Wang L."/>
            <person name="Qu L."/>
            <person name="Liu H."/>
            <person name="Sun Y."/>
            <person name="Le M."/>
            <person name="Wang Q."/>
            <person name="Wei S."/>
            <person name="Zheng Y."/>
            <person name="Lin W."/>
            <person name="Duan Y."/>
            <person name="Cao H."/>
            <person name="Xiong S."/>
            <person name="Wang X."/>
            <person name="Wei L."/>
            <person name="Li C."/>
            <person name="Ma Q."/>
            <person name="Ju M."/>
            <person name="Zhao R."/>
            <person name="Li G."/>
            <person name="Mu C."/>
            <person name="Tian Q."/>
            <person name="Mei H."/>
            <person name="Zhang T."/>
            <person name="Gao T."/>
            <person name="Zhang H."/>
        </authorList>
    </citation>
    <scope>NUCLEOTIDE SEQUENCE</scope>
    <source>
        <strain evidence="1">3651</strain>
    </source>
</reference>
<reference evidence="1" key="1">
    <citation type="submission" date="2020-06" db="EMBL/GenBank/DDBJ databases">
        <authorList>
            <person name="Li T."/>
            <person name="Hu X."/>
            <person name="Zhang T."/>
            <person name="Song X."/>
            <person name="Zhang H."/>
            <person name="Dai N."/>
            <person name="Sheng W."/>
            <person name="Hou X."/>
            <person name="Wei L."/>
        </authorList>
    </citation>
    <scope>NUCLEOTIDE SEQUENCE</scope>
    <source>
        <strain evidence="1">3651</strain>
        <tissue evidence="1">Leaf</tissue>
    </source>
</reference>
<proteinExistence type="predicted"/>
<evidence type="ECO:0000313" key="2">
    <source>
        <dbReference type="Proteomes" id="UP001293254"/>
    </source>
</evidence>
<dbReference type="EMBL" id="JACGWO010000005">
    <property type="protein sequence ID" value="KAK4426814.1"/>
    <property type="molecule type" value="Genomic_DNA"/>
</dbReference>